<evidence type="ECO:0000313" key="1">
    <source>
        <dbReference type="EMBL" id="GAQ19124.1"/>
    </source>
</evidence>
<dbReference type="InterPro" id="IPR045633">
    <property type="entry name" value="DUF6414"/>
</dbReference>
<dbReference type="RefSeq" id="WP_058950878.1">
    <property type="nucleotide sequence ID" value="NZ_BBXV01000040.1"/>
</dbReference>
<dbReference type="Proteomes" id="UP000052946">
    <property type="component" value="Unassembled WGS sequence"/>
</dbReference>
<accession>A0A0U9HGF0</accession>
<dbReference type="Pfam" id="PF19952">
    <property type="entry name" value="DUF6414"/>
    <property type="match status" value="1"/>
</dbReference>
<organism evidence="1 2">
    <name type="scientific">Oceanobacillus picturae</name>
    <dbReference type="NCBI Taxonomy" id="171693"/>
    <lineage>
        <taxon>Bacteria</taxon>
        <taxon>Bacillati</taxon>
        <taxon>Bacillota</taxon>
        <taxon>Bacilli</taxon>
        <taxon>Bacillales</taxon>
        <taxon>Bacillaceae</taxon>
        <taxon>Oceanobacillus</taxon>
    </lineage>
</organism>
<dbReference type="EMBL" id="BBXV01000040">
    <property type="protein sequence ID" value="GAQ19124.1"/>
    <property type="molecule type" value="Genomic_DNA"/>
</dbReference>
<dbReference type="OrthoDB" id="2972463at2"/>
<reference evidence="1 2" key="2">
    <citation type="journal article" date="2016" name="Genome Announc.">
        <title>Draft Genome Sequence of Oceanobacillus picturae Heshi-B3, Isolated from Fermented Rice Bran in a Traditional Japanese Seafood Dish.</title>
        <authorList>
            <person name="Akuzawa S."/>
            <person name="Nagaoka J."/>
            <person name="Kanekatsu M."/>
            <person name="Kanesaki Y."/>
            <person name="Suzuki T."/>
        </authorList>
    </citation>
    <scope>NUCLEOTIDE SEQUENCE [LARGE SCALE GENOMIC DNA]</scope>
    <source>
        <strain evidence="1 2">Heshi-B3</strain>
    </source>
</reference>
<gene>
    <name evidence="1" type="ORF">OPHB3_3083</name>
</gene>
<evidence type="ECO:0000313" key="2">
    <source>
        <dbReference type="Proteomes" id="UP000052946"/>
    </source>
</evidence>
<proteinExistence type="predicted"/>
<protein>
    <submittedName>
        <fullName evidence="1">GTP-binding protein</fullName>
    </submittedName>
</protein>
<comment type="caution">
    <text evidence="1">The sequence shown here is derived from an EMBL/GenBank/DDBJ whole genome shotgun (WGS) entry which is preliminary data.</text>
</comment>
<sequence length="96" mass="11170">MKAVLPVYLDYFFYNNMNELIDGNFTVVGKVIKVVNDEEDNINLFRNTGFKLFRQEALDKMFNSFEINMDNEIEIPKISSKINKPSLLVLPIAIYT</sequence>
<name>A0A0U9HGF0_9BACI</name>
<dbReference type="AlphaFoldDB" id="A0A0U9HGF0"/>
<reference evidence="2" key="1">
    <citation type="submission" date="2015-07" db="EMBL/GenBank/DDBJ databases">
        <title>Draft Genome Sequence of Oceanobacillus picturae Heshi-B3 that Was Isolated from Fermented Rice Bran with Aging Salted Mackerel, Which Was Named Heshiko as Traditional Fermented Seafood in Japan.</title>
        <authorList>
            <person name="Akuzawa S."/>
            <person name="Nakagawa J."/>
            <person name="Kanekatsu T."/>
            <person name="Kanesaki Y."/>
            <person name="Suzuki T."/>
        </authorList>
    </citation>
    <scope>NUCLEOTIDE SEQUENCE [LARGE SCALE GENOMIC DNA]</scope>
    <source>
        <strain evidence="2">Heshi-B3</strain>
    </source>
</reference>